<name>A0A7S1RCC0_ALECA</name>
<organism evidence="2">
    <name type="scientific">Alexandrium catenella</name>
    <name type="common">Red tide dinoflagellate</name>
    <name type="synonym">Gonyaulax catenella</name>
    <dbReference type="NCBI Taxonomy" id="2925"/>
    <lineage>
        <taxon>Eukaryota</taxon>
        <taxon>Sar</taxon>
        <taxon>Alveolata</taxon>
        <taxon>Dinophyceae</taxon>
        <taxon>Gonyaulacales</taxon>
        <taxon>Pyrocystaceae</taxon>
        <taxon>Alexandrium</taxon>
    </lineage>
</organism>
<reference evidence="2" key="1">
    <citation type="submission" date="2021-01" db="EMBL/GenBank/DDBJ databases">
        <authorList>
            <person name="Corre E."/>
            <person name="Pelletier E."/>
            <person name="Niang G."/>
            <person name="Scheremetjew M."/>
            <person name="Finn R."/>
            <person name="Kale V."/>
            <person name="Holt S."/>
            <person name="Cochrane G."/>
            <person name="Meng A."/>
            <person name="Brown T."/>
            <person name="Cohen L."/>
        </authorList>
    </citation>
    <scope>NUCLEOTIDE SEQUENCE</scope>
    <source>
        <strain evidence="2">OF101</strain>
    </source>
</reference>
<evidence type="ECO:0000313" key="2">
    <source>
        <dbReference type="EMBL" id="CAD9162640.1"/>
    </source>
</evidence>
<proteinExistence type="predicted"/>
<keyword evidence="1" id="KW-0732">Signal</keyword>
<accession>A0A7S1RCC0</accession>
<protein>
    <submittedName>
        <fullName evidence="2">Uncharacterized protein</fullName>
    </submittedName>
</protein>
<gene>
    <name evidence="2" type="ORF">ACAT0790_LOCUS39405</name>
</gene>
<evidence type="ECO:0000256" key="1">
    <source>
        <dbReference type="SAM" id="SignalP"/>
    </source>
</evidence>
<dbReference type="AlphaFoldDB" id="A0A7S1RCC0"/>
<feature type="signal peptide" evidence="1">
    <location>
        <begin position="1"/>
        <end position="21"/>
    </location>
</feature>
<sequence>MQLSMAVVFLALAALLPLASADATFSRLAPGAKCDEYKIAEVASKDECFNAAAAALGISTPLKLQINGIGFNGCALNTVANVLIYSVTPAATPATHMTLPTLQYICNGVPMTTMTTTITATTGTSTTTSGIFAKLGPASRCSDEGVPDVPSREACFDAAKHLLGLGDVNAMELNNVGFTGCLFNSAANMMMYGVTQGVPSESNMKLPTFEYVCSGIPTTTTTTTATVTTTTALYAKLANGQRCSDFGLPGVLSKEACFGAAAAAAGLAGKFQLEVNFMGFSGCVYNSVAGILMYGQTPGVTPATTMAFPHFQYVCDGPAPPLYP</sequence>
<feature type="chain" id="PRO_5031504504" evidence="1">
    <location>
        <begin position="22"/>
        <end position="324"/>
    </location>
</feature>
<dbReference type="EMBL" id="HBGE01065729">
    <property type="protein sequence ID" value="CAD9162640.1"/>
    <property type="molecule type" value="Transcribed_RNA"/>
</dbReference>